<dbReference type="Gene3D" id="3.90.79.10">
    <property type="entry name" value="Nucleoside Triphosphate Pyrophosphohydrolase"/>
    <property type="match status" value="1"/>
</dbReference>
<reference evidence="2" key="1">
    <citation type="submission" date="2023-07" db="EMBL/GenBank/DDBJ databases">
        <title>Chromosome-level genome assembly of Artemia franciscana.</title>
        <authorList>
            <person name="Jo E."/>
        </authorList>
    </citation>
    <scope>NUCLEOTIDE SEQUENCE</scope>
    <source>
        <tissue evidence="2">Whole body</tissue>
    </source>
</reference>
<evidence type="ECO:0000259" key="1">
    <source>
        <dbReference type="PROSITE" id="PS51462"/>
    </source>
</evidence>
<dbReference type="PANTHER" id="PTHR13622">
    <property type="entry name" value="THIAMIN PYROPHOSPHOKINASE"/>
    <property type="match status" value="1"/>
</dbReference>
<dbReference type="PANTHER" id="PTHR13622:SF8">
    <property type="entry name" value="THIAMIN PYROPHOSPHOKINASE 1"/>
    <property type="match status" value="1"/>
</dbReference>
<dbReference type="InterPro" id="IPR031804">
    <property type="entry name" value="DUF4743"/>
</dbReference>
<feature type="domain" description="Nudix hydrolase" evidence="1">
    <location>
        <begin position="191"/>
        <end position="334"/>
    </location>
</feature>
<dbReference type="InterPro" id="IPR000086">
    <property type="entry name" value="NUDIX_hydrolase_dom"/>
</dbReference>
<dbReference type="Pfam" id="PF00293">
    <property type="entry name" value="NUDIX"/>
    <property type="match status" value="1"/>
</dbReference>
<feature type="non-terminal residue" evidence="2">
    <location>
        <position position="1"/>
    </location>
</feature>
<dbReference type="InterPro" id="IPR015797">
    <property type="entry name" value="NUDIX_hydrolase-like_dom_sf"/>
</dbReference>
<evidence type="ECO:0000313" key="3">
    <source>
        <dbReference type="Proteomes" id="UP001187531"/>
    </source>
</evidence>
<protein>
    <recommendedName>
        <fullName evidence="1">Nudix hydrolase domain-containing protein</fullName>
    </recommendedName>
</protein>
<dbReference type="AlphaFoldDB" id="A0AA88LFT1"/>
<gene>
    <name evidence="2" type="ORF">QYM36_003157</name>
</gene>
<dbReference type="CDD" id="cd03676">
    <property type="entry name" value="NUDIX_Tnr3_like"/>
    <property type="match status" value="1"/>
</dbReference>
<dbReference type="SUPFAM" id="SSF55811">
    <property type="entry name" value="Nudix"/>
    <property type="match status" value="1"/>
</dbReference>
<organism evidence="2 3">
    <name type="scientific">Artemia franciscana</name>
    <name type="common">Brine shrimp</name>
    <name type="synonym">Artemia sanfranciscana</name>
    <dbReference type="NCBI Taxonomy" id="6661"/>
    <lineage>
        <taxon>Eukaryota</taxon>
        <taxon>Metazoa</taxon>
        <taxon>Ecdysozoa</taxon>
        <taxon>Arthropoda</taxon>
        <taxon>Crustacea</taxon>
        <taxon>Branchiopoda</taxon>
        <taxon>Anostraca</taxon>
        <taxon>Artemiidae</taxon>
        <taxon>Artemia</taxon>
    </lineage>
</organism>
<sequence length="346" mass="38643">MATLQAAQNSNCSDLLPYSSLKVNEDSNETSHCHLNLHYSSESLVTDVRPSVSLAVGEMFNPDPLCSLQYSEVLKLARKFNKFYLTGAYKNCLPFVIEGRQIGLILQNVLEAMKNHRDVFVIEREYVSICGSLNSYVVRSNALAKVLESWRKQEEFVTLKGWRNECFEIRGGFSEKSFLEMERSATCLFGVRQFGVDINGYVKHPELGVSIWLQRRSKTKPTWPGKLDNMVGGGLTAGSAPLITAIAEAAEEASIPPELIKHLKPAGTVSFLFESERGIFPNIEFVYDLELPSTFVPTNADGEVESFELVPIRELLAKVLSADFKTTSCPVVLDFLVRHGYINSEN</sequence>
<dbReference type="FunFam" id="3.90.79.10:FF:000019">
    <property type="entry name" value="Thiamin pyrophosphokinase, putative"/>
    <property type="match status" value="1"/>
</dbReference>
<name>A0AA88LFT1_ARTSF</name>
<dbReference type="GO" id="GO:0044715">
    <property type="term" value="F:8-oxo-dGDP phosphatase activity"/>
    <property type="evidence" value="ECO:0007669"/>
    <property type="project" value="TreeGrafter"/>
</dbReference>
<dbReference type="PROSITE" id="PS51462">
    <property type="entry name" value="NUDIX"/>
    <property type="match status" value="1"/>
</dbReference>
<dbReference type="Proteomes" id="UP001187531">
    <property type="component" value="Unassembled WGS sequence"/>
</dbReference>
<comment type="caution">
    <text evidence="2">The sequence shown here is derived from an EMBL/GenBank/DDBJ whole genome shotgun (WGS) entry which is preliminary data.</text>
</comment>
<accession>A0AA88LFT1</accession>
<dbReference type="Pfam" id="PF15916">
    <property type="entry name" value="DUF4743"/>
    <property type="match status" value="1"/>
</dbReference>
<evidence type="ECO:0000313" key="2">
    <source>
        <dbReference type="EMBL" id="KAK2722861.1"/>
    </source>
</evidence>
<keyword evidence="3" id="KW-1185">Reference proteome</keyword>
<dbReference type="EMBL" id="JAVRJZ010000005">
    <property type="protein sequence ID" value="KAK2722861.1"/>
    <property type="molecule type" value="Genomic_DNA"/>
</dbReference>
<proteinExistence type="predicted"/>